<keyword evidence="1" id="KW-0472">Membrane</keyword>
<keyword evidence="1" id="KW-0812">Transmembrane</keyword>
<dbReference type="AlphaFoldDB" id="A0A6A6GYV2"/>
<keyword evidence="1" id="KW-1133">Transmembrane helix</keyword>
<keyword evidence="3" id="KW-1185">Reference proteome</keyword>
<gene>
    <name evidence="2" type="ORF">EV356DRAFT_507961</name>
</gene>
<dbReference type="EMBL" id="ML991833">
    <property type="protein sequence ID" value="KAF2230994.1"/>
    <property type="molecule type" value="Genomic_DNA"/>
</dbReference>
<proteinExistence type="predicted"/>
<sequence>MGVVIIFNKANPLVIASTTAALIFWAKIRTNSLPRVPGAFLQGGSRSVQKTPSELYPAFCVGVNSG</sequence>
<evidence type="ECO:0000313" key="3">
    <source>
        <dbReference type="Proteomes" id="UP000800092"/>
    </source>
</evidence>
<evidence type="ECO:0000256" key="1">
    <source>
        <dbReference type="SAM" id="Phobius"/>
    </source>
</evidence>
<evidence type="ECO:0000313" key="2">
    <source>
        <dbReference type="EMBL" id="KAF2230994.1"/>
    </source>
</evidence>
<dbReference type="Proteomes" id="UP000800092">
    <property type="component" value="Unassembled WGS sequence"/>
</dbReference>
<organism evidence="2 3">
    <name type="scientific">Viridothelium virens</name>
    <name type="common">Speckled blister lichen</name>
    <name type="synonym">Trypethelium virens</name>
    <dbReference type="NCBI Taxonomy" id="1048519"/>
    <lineage>
        <taxon>Eukaryota</taxon>
        <taxon>Fungi</taxon>
        <taxon>Dikarya</taxon>
        <taxon>Ascomycota</taxon>
        <taxon>Pezizomycotina</taxon>
        <taxon>Dothideomycetes</taxon>
        <taxon>Dothideomycetes incertae sedis</taxon>
        <taxon>Trypetheliales</taxon>
        <taxon>Trypetheliaceae</taxon>
        <taxon>Viridothelium</taxon>
    </lineage>
</organism>
<protein>
    <submittedName>
        <fullName evidence="2">Uncharacterized protein</fullName>
    </submittedName>
</protein>
<accession>A0A6A6GYV2</accession>
<reference evidence="2" key="1">
    <citation type="journal article" date="2020" name="Stud. Mycol.">
        <title>101 Dothideomycetes genomes: a test case for predicting lifestyles and emergence of pathogens.</title>
        <authorList>
            <person name="Haridas S."/>
            <person name="Albert R."/>
            <person name="Binder M."/>
            <person name="Bloem J."/>
            <person name="Labutti K."/>
            <person name="Salamov A."/>
            <person name="Andreopoulos B."/>
            <person name="Baker S."/>
            <person name="Barry K."/>
            <person name="Bills G."/>
            <person name="Bluhm B."/>
            <person name="Cannon C."/>
            <person name="Castanera R."/>
            <person name="Culley D."/>
            <person name="Daum C."/>
            <person name="Ezra D."/>
            <person name="Gonzalez J."/>
            <person name="Henrissat B."/>
            <person name="Kuo A."/>
            <person name="Liang C."/>
            <person name="Lipzen A."/>
            <person name="Lutzoni F."/>
            <person name="Magnuson J."/>
            <person name="Mondo S."/>
            <person name="Nolan M."/>
            <person name="Ohm R."/>
            <person name="Pangilinan J."/>
            <person name="Park H.-J."/>
            <person name="Ramirez L."/>
            <person name="Alfaro M."/>
            <person name="Sun H."/>
            <person name="Tritt A."/>
            <person name="Yoshinaga Y."/>
            <person name="Zwiers L.-H."/>
            <person name="Turgeon B."/>
            <person name="Goodwin S."/>
            <person name="Spatafora J."/>
            <person name="Crous P."/>
            <person name="Grigoriev I."/>
        </authorList>
    </citation>
    <scope>NUCLEOTIDE SEQUENCE</scope>
    <source>
        <strain evidence="2">Tuck. ex Michener</strain>
    </source>
</reference>
<name>A0A6A6GYV2_VIRVR</name>
<feature type="transmembrane region" description="Helical" evidence="1">
    <location>
        <begin position="6"/>
        <end position="26"/>
    </location>
</feature>